<dbReference type="SMART" id="SM00327">
    <property type="entry name" value="VWA"/>
    <property type="match status" value="1"/>
</dbReference>
<dbReference type="Proteomes" id="UP000601597">
    <property type="component" value="Unassembled WGS sequence"/>
</dbReference>
<keyword evidence="1" id="KW-0812">Transmembrane</keyword>
<evidence type="ECO:0000313" key="4">
    <source>
        <dbReference type="Proteomes" id="UP000601597"/>
    </source>
</evidence>
<evidence type="ECO:0000313" key="3">
    <source>
        <dbReference type="EMBL" id="GGY63935.1"/>
    </source>
</evidence>
<evidence type="ECO:0000259" key="2">
    <source>
        <dbReference type="PROSITE" id="PS50234"/>
    </source>
</evidence>
<feature type="transmembrane region" description="Helical" evidence="1">
    <location>
        <begin position="60"/>
        <end position="77"/>
    </location>
</feature>
<protein>
    <recommendedName>
        <fullName evidence="2">VWFA domain-containing protein</fullName>
    </recommendedName>
</protein>
<dbReference type="InterPro" id="IPR036465">
    <property type="entry name" value="vWFA_dom_sf"/>
</dbReference>
<dbReference type="PANTHER" id="PTHR22550">
    <property type="entry name" value="SPORE GERMINATION PROTEIN"/>
    <property type="match status" value="1"/>
</dbReference>
<dbReference type="RefSeq" id="WP_189573299.1">
    <property type="nucleotide sequence ID" value="NZ_BMXV01000002.1"/>
</dbReference>
<dbReference type="SUPFAM" id="SSF53300">
    <property type="entry name" value="vWA-like"/>
    <property type="match status" value="1"/>
</dbReference>
<name>A0ABQ3AQA3_9GAMM</name>
<dbReference type="CDD" id="cd01467">
    <property type="entry name" value="vWA_BatA_type"/>
    <property type="match status" value="1"/>
</dbReference>
<feature type="domain" description="VWFA" evidence="2">
    <location>
        <begin position="94"/>
        <end position="288"/>
    </location>
</feature>
<comment type="caution">
    <text evidence="3">The sequence shown here is derived from an EMBL/GenBank/DDBJ whole genome shotgun (WGS) entry which is preliminary data.</text>
</comment>
<keyword evidence="1" id="KW-1133">Transmembrane helix</keyword>
<dbReference type="PANTHER" id="PTHR22550:SF18">
    <property type="entry name" value="VWFA DOMAIN-CONTAINING PROTEIN"/>
    <property type="match status" value="1"/>
</dbReference>
<proteinExistence type="predicted"/>
<organism evidence="3 4">
    <name type="scientific">Marinobacter zhanjiangensis</name>
    <dbReference type="NCBI Taxonomy" id="578215"/>
    <lineage>
        <taxon>Bacteria</taxon>
        <taxon>Pseudomonadati</taxon>
        <taxon>Pseudomonadota</taxon>
        <taxon>Gammaproteobacteria</taxon>
        <taxon>Pseudomonadales</taxon>
        <taxon>Marinobacteraceae</taxon>
        <taxon>Marinobacter</taxon>
    </lineage>
</organism>
<gene>
    <name evidence="3" type="ORF">GCM10007071_08190</name>
</gene>
<dbReference type="Gene3D" id="3.40.50.410">
    <property type="entry name" value="von Willebrand factor, type A domain"/>
    <property type="match status" value="1"/>
</dbReference>
<dbReference type="Pfam" id="PF00092">
    <property type="entry name" value="VWA"/>
    <property type="match status" value="1"/>
</dbReference>
<dbReference type="EMBL" id="BMXV01000002">
    <property type="protein sequence ID" value="GGY63935.1"/>
    <property type="molecule type" value="Genomic_DNA"/>
</dbReference>
<reference evidence="4" key="1">
    <citation type="journal article" date="2019" name="Int. J. Syst. Evol. Microbiol.">
        <title>The Global Catalogue of Microorganisms (GCM) 10K type strain sequencing project: providing services to taxonomists for standard genome sequencing and annotation.</title>
        <authorList>
            <consortium name="The Broad Institute Genomics Platform"/>
            <consortium name="The Broad Institute Genome Sequencing Center for Infectious Disease"/>
            <person name="Wu L."/>
            <person name="Ma J."/>
        </authorList>
    </citation>
    <scope>NUCLEOTIDE SEQUENCE [LARGE SCALE GENOMIC DNA]</scope>
    <source>
        <strain evidence="4">KCTC 22280</strain>
    </source>
</reference>
<dbReference type="InterPro" id="IPR033881">
    <property type="entry name" value="vWA_BatA_type"/>
</dbReference>
<sequence>MVNLAWPWLLVLLPLPWLLKRLRADARATSEPVAAPVLPIQSRLQGMPGVSQQGAVRRRWLTILLALAWALLVLALARPQHVGEATHVPVTGRDLMLAVDISPSMEERDMVLGGRPLNRLEALKVVLDDFIRERQGDRLGLLLFGSEPYIQAPLTFDHDTLRTLLNEAGLGMAGRATAIGDAIGLAVKRLRDRPQEHRVLVLLTDGANTAGNLTPEKATEIAADSDVRIHTIGIGSESSLRQGLFGSRRVNPSSDLDEELLRSIASDTGGRYFRARSIEELQGIYQEIDRLEPLELEGQPWRPVTELYAWPAGAALILWLGGLGIARGRMLAGLAMNRGGRAS</sequence>
<feature type="transmembrane region" description="Helical" evidence="1">
    <location>
        <begin position="307"/>
        <end position="326"/>
    </location>
</feature>
<dbReference type="PROSITE" id="PS50234">
    <property type="entry name" value="VWFA"/>
    <property type="match status" value="1"/>
</dbReference>
<evidence type="ECO:0000256" key="1">
    <source>
        <dbReference type="SAM" id="Phobius"/>
    </source>
</evidence>
<keyword evidence="4" id="KW-1185">Reference proteome</keyword>
<dbReference type="InterPro" id="IPR002035">
    <property type="entry name" value="VWF_A"/>
</dbReference>
<accession>A0ABQ3AQA3</accession>
<dbReference type="InterPro" id="IPR050768">
    <property type="entry name" value="UPF0353/GerABKA_families"/>
</dbReference>
<keyword evidence="1" id="KW-0472">Membrane</keyword>